<keyword evidence="1" id="KW-0472">Membrane</keyword>
<dbReference type="Proteomes" id="UP001515480">
    <property type="component" value="Unassembled WGS sequence"/>
</dbReference>
<dbReference type="AlphaFoldDB" id="A0AB34J4S1"/>
<keyword evidence="4" id="KW-1185">Reference proteome</keyword>
<organism evidence="3 4">
    <name type="scientific">Prymnesium parvum</name>
    <name type="common">Toxic golden alga</name>
    <dbReference type="NCBI Taxonomy" id="97485"/>
    <lineage>
        <taxon>Eukaryota</taxon>
        <taxon>Haptista</taxon>
        <taxon>Haptophyta</taxon>
        <taxon>Prymnesiophyceae</taxon>
        <taxon>Prymnesiales</taxon>
        <taxon>Prymnesiaceae</taxon>
        <taxon>Prymnesium</taxon>
    </lineage>
</organism>
<feature type="signal peptide" evidence="2">
    <location>
        <begin position="1"/>
        <end position="17"/>
    </location>
</feature>
<evidence type="ECO:0000313" key="4">
    <source>
        <dbReference type="Proteomes" id="UP001515480"/>
    </source>
</evidence>
<keyword evidence="1" id="KW-0812">Transmembrane</keyword>
<evidence type="ECO:0000313" key="3">
    <source>
        <dbReference type="EMBL" id="KAL1512206.1"/>
    </source>
</evidence>
<protein>
    <submittedName>
        <fullName evidence="3">Uncharacterized protein</fullName>
    </submittedName>
</protein>
<evidence type="ECO:0000256" key="1">
    <source>
        <dbReference type="SAM" id="Phobius"/>
    </source>
</evidence>
<accession>A0AB34J4S1</accession>
<feature type="chain" id="PRO_5044331599" evidence="2">
    <location>
        <begin position="18"/>
        <end position="137"/>
    </location>
</feature>
<proteinExistence type="predicted"/>
<gene>
    <name evidence="3" type="ORF">AB1Y20_005470</name>
</gene>
<keyword evidence="1" id="KW-1133">Transmembrane helix</keyword>
<comment type="caution">
    <text evidence="3">The sequence shown here is derived from an EMBL/GenBank/DDBJ whole genome shotgun (WGS) entry which is preliminary data.</text>
</comment>
<keyword evidence="2" id="KW-0732">Signal</keyword>
<evidence type="ECO:0000256" key="2">
    <source>
        <dbReference type="SAM" id="SignalP"/>
    </source>
</evidence>
<feature type="transmembrane region" description="Helical" evidence="1">
    <location>
        <begin position="107"/>
        <end position="128"/>
    </location>
</feature>
<reference evidence="3 4" key="1">
    <citation type="journal article" date="2024" name="Science">
        <title>Giant polyketide synthase enzymes in the biosynthesis of giant marine polyether toxins.</title>
        <authorList>
            <person name="Fallon T.R."/>
            <person name="Shende V.V."/>
            <person name="Wierzbicki I.H."/>
            <person name="Pendleton A.L."/>
            <person name="Watervoot N.F."/>
            <person name="Auber R.P."/>
            <person name="Gonzalez D.J."/>
            <person name="Wisecaver J.H."/>
            <person name="Moore B.S."/>
        </authorList>
    </citation>
    <scope>NUCLEOTIDE SEQUENCE [LARGE SCALE GENOMIC DNA]</scope>
    <source>
        <strain evidence="3 4">12B1</strain>
    </source>
</reference>
<sequence>MCAGLAVMFAPPSVGLCCWGLWLAGQDVALRVLGARGAERPPHSAFSAGITIATVVATYQVQQKLLVSQFDEGGRFSLDWKRGTESLGEPLKIQTWRQFYRAAGPPVFARTAALAGSFFVAGGAVAIAHGRPSGSRD</sequence>
<name>A0AB34J4S1_PRYPA</name>
<dbReference type="EMBL" id="JBGBPQ010000013">
    <property type="protein sequence ID" value="KAL1512206.1"/>
    <property type="molecule type" value="Genomic_DNA"/>
</dbReference>